<evidence type="ECO:0000256" key="1">
    <source>
        <dbReference type="SAM" id="MobiDB-lite"/>
    </source>
</evidence>
<dbReference type="EMBL" id="JAUIQD010000002">
    <property type="protein sequence ID" value="KAK3360759.1"/>
    <property type="molecule type" value="Genomic_DNA"/>
</dbReference>
<evidence type="ECO:0000313" key="2">
    <source>
        <dbReference type="EMBL" id="KAK3360759.1"/>
    </source>
</evidence>
<accession>A0AAJ0HSR0</accession>
<comment type="caution">
    <text evidence="2">The sequence shown here is derived from an EMBL/GenBank/DDBJ whole genome shotgun (WGS) entry which is preliminary data.</text>
</comment>
<organism evidence="2 3">
    <name type="scientific">Lasiosphaeria hispida</name>
    <dbReference type="NCBI Taxonomy" id="260671"/>
    <lineage>
        <taxon>Eukaryota</taxon>
        <taxon>Fungi</taxon>
        <taxon>Dikarya</taxon>
        <taxon>Ascomycota</taxon>
        <taxon>Pezizomycotina</taxon>
        <taxon>Sordariomycetes</taxon>
        <taxon>Sordariomycetidae</taxon>
        <taxon>Sordariales</taxon>
        <taxon>Lasiosphaeriaceae</taxon>
        <taxon>Lasiosphaeria</taxon>
    </lineage>
</organism>
<feature type="compositionally biased region" description="Pro residues" evidence="1">
    <location>
        <begin position="687"/>
        <end position="699"/>
    </location>
</feature>
<sequence>MAVDIAKLIETADFRAAEDASWLATTCDTSIVDGSMEHYDQVVGISQGMINFALKKMHERIPGISNFDGSNPNGSGMISAELDPPKILIDTEDRNLITWRTTFNKGTLVYKPENGDEAYFPIDGWSVDTQVPLKMAEYKDEEGDSEVDKEFKRKKREWIANTFQLPGDYRAERLYAKFADARWGGESFRFVGRSFVVDGVSQTYEVWKMASRANAQVANAFESVFKSIWIDRQLSGLTTIGTRFSLDNPADVSRPATYPPVTMIHQGYPYRMFKDKSGAPVEWEKGVTSYEDPGSRNCLLYCENTTKRGMTQRMLGVEGNFATFGSASSKPEDRSGRVEGTFALSHQLFFERFLLPNLQAFVKVTEIFPREPTFVYKDGYNNYSVTQPYTAGAHGDSWPYPGPDDDIYKFKLVVDPTDPKTMCYQANVPNARDTPLKYNERGNNWNKLWSDGSPTVTARWARGGTRVTIDGKCSYQQHITTSNHQNVDPGSHLLVPAITWSHITWNISWGFTIDAAATGGDIKFTLNENKPVTVTSTEDMNGWAWEVAGTTQSIKSGIESALAQHVGTLEEALRKGFQGQLRFHYPGDGQLVFLKSMFNTRGDFIASIKYAEMPPPDPNNPIIIPPSKTELPPPKNVDPTHGENNGSNSGGAPRLTWGGNSPVQASPPKPTPPPPPAPEGTGSDQPAPDPPAPETPPPPADRRVTLSITGRNTSNVTQYFNKLSLNLTGNAKLLDTLLAAAKFVLGVTSNQDEVEITVQHSTDVTELNSGLATRALSPHMTICDVVLTPKSGNVIAVPPGGSISVFAKGVSGAKSSKYYKVVVTEGWVNAQGERTPGAVDSFKAQVAFQLA</sequence>
<dbReference type="Proteomes" id="UP001275084">
    <property type="component" value="Unassembled WGS sequence"/>
</dbReference>
<feature type="compositionally biased region" description="Pro residues" evidence="1">
    <location>
        <begin position="665"/>
        <end position="678"/>
    </location>
</feature>
<gene>
    <name evidence="2" type="ORF">B0T25DRAFT_602581</name>
</gene>
<name>A0AAJ0HSR0_9PEZI</name>
<proteinExistence type="predicted"/>
<reference evidence="2" key="1">
    <citation type="journal article" date="2023" name="Mol. Phylogenet. Evol.">
        <title>Genome-scale phylogeny and comparative genomics of the fungal order Sordariales.</title>
        <authorList>
            <person name="Hensen N."/>
            <person name="Bonometti L."/>
            <person name="Westerberg I."/>
            <person name="Brannstrom I.O."/>
            <person name="Guillou S."/>
            <person name="Cros-Aarteil S."/>
            <person name="Calhoun S."/>
            <person name="Haridas S."/>
            <person name="Kuo A."/>
            <person name="Mondo S."/>
            <person name="Pangilinan J."/>
            <person name="Riley R."/>
            <person name="LaButti K."/>
            <person name="Andreopoulos B."/>
            <person name="Lipzen A."/>
            <person name="Chen C."/>
            <person name="Yan M."/>
            <person name="Daum C."/>
            <person name="Ng V."/>
            <person name="Clum A."/>
            <person name="Steindorff A."/>
            <person name="Ohm R.A."/>
            <person name="Martin F."/>
            <person name="Silar P."/>
            <person name="Natvig D.O."/>
            <person name="Lalanne C."/>
            <person name="Gautier V."/>
            <person name="Ament-Velasquez S.L."/>
            <person name="Kruys A."/>
            <person name="Hutchinson M.I."/>
            <person name="Powell A.J."/>
            <person name="Barry K."/>
            <person name="Miller A.N."/>
            <person name="Grigoriev I.V."/>
            <person name="Debuchy R."/>
            <person name="Gladieux P."/>
            <person name="Hiltunen Thoren M."/>
            <person name="Johannesson H."/>
        </authorList>
    </citation>
    <scope>NUCLEOTIDE SEQUENCE</scope>
    <source>
        <strain evidence="2">CBS 955.72</strain>
    </source>
</reference>
<evidence type="ECO:0000313" key="3">
    <source>
        <dbReference type="Proteomes" id="UP001275084"/>
    </source>
</evidence>
<feature type="region of interest" description="Disordered" evidence="1">
    <location>
        <begin position="612"/>
        <end position="705"/>
    </location>
</feature>
<protein>
    <submittedName>
        <fullName evidence="2">Uncharacterized protein</fullName>
    </submittedName>
</protein>
<keyword evidence="3" id="KW-1185">Reference proteome</keyword>
<reference evidence="2" key="2">
    <citation type="submission" date="2023-06" db="EMBL/GenBank/DDBJ databases">
        <authorList>
            <consortium name="Lawrence Berkeley National Laboratory"/>
            <person name="Haridas S."/>
            <person name="Hensen N."/>
            <person name="Bonometti L."/>
            <person name="Westerberg I."/>
            <person name="Brannstrom I.O."/>
            <person name="Guillou S."/>
            <person name="Cros-Aarteil S."/>
            <person name="Calhoun S."/>
            <person name="Kuo A."/>
            <person name="Mondo S."/>
            <person name="Pangilinan J."/>
            <person name="Riley R."/>
            <person name="Labutti K."/>
            <person name="Andreopoulos B."/>
            <person name="Lipzen A."/>
            <person name="Chen C."/>
            <person name="Yanf M."/>
            <person name="Daum C."/>
            <person name="Ng V."/>
            <person name="Clum A."/>
            <person name="Steindorff A."/>
            <person name="Ohm R."/>
            <person name="Martin F."/>
            <person name="Silar P."/>
            <person name="Natvig D."/>
            <person name="Lalanne C."/>
            <person name="Gautier V."/>
            <person name="Ament-Velasquez S.L."/>
            <person name="Kruys A."/>
            <person name="Hutchinson M.I."/>
            <person name="Powell A.J."/>
            <person name="Barry K."/>
            <person name="Miller A.N."/>
            <person name="Grigoriev I.V."/>
            <person name="Debuchy R."/>
            <person name="Gladieux P."/>
            <person name="Thoren M.H."/>
            <person name="Johannesson H."/>
        </authorList>
    </citation>
    <scope>NUCLEOTIDE SEQUENCE</scope>
    <source>
        <strain evidence="2">CBS 955.72</strain>
    </source>
</reference>
<dbReference type="AlphaFoldDB" id="A0AAJ0HSR0"/>